<protein>
    <submittedName>
        <fullName evidence="2">Uncharacterized protein</fullName>
    </submittedName>
</protein>
<organism evidence="2 3">
    <name type="scientific">Cymbomonas tetramitiformis</name>
    <dbReference type="NCBI Taxonomy" id="36881"/>
    <lineage>
        <taxon>Eukaryota</taxon>
        <taxon>Viridiplantae</taxon>
        <taxon>Chlorophyta</taxon>
        <taxon>Pyramimonadophyceae</taxon>
        <taxon>Pyramimonadales</taxon>
        <taxon>Pyramimonadaceae</taxon>
        <taxon>Cymbomonas</taxon>
    </lineage>
</organism>
<dbReference type="Proteomes" id="UP001190700">
    <property type="component" value="Unassembled WGS sequence"/>
</dbReference>
<feature type="compositionally biased region" description="Basic and acidic residues" evidence="1">
    <location>
        <begin position="14"/>
        <end position="32"/>
    </location>
</feature>
<reference evidence="2 3" key="1">
    <citation type="journal article" date="2015" name="Genome Biol. Evol.">
        <title>Comparative Genomics of a Bacterivorous Green Alga Reveals Evolutionary Causalities and Consequences of Phago-Mixotrophic Mode of Nutrition.</title>
        <authorList>
            <person name="Burns J.A."/>
            <person name="Paasch A."/>
            <person name="Narechania A."/>
            <person name="Kim E."/>
        </authorList>
    </citation>
    <scope>NUCLEOTIDE SEQUENCE [LARGE SCALE GENOMIC DNA]</scope>
    <source>
        <strain evidence="2 3">PLY_AMNH</strain>
    </source>
</reference>
<feature type="region of interest" description="Disordered" evidence="1">
    <location>
        <begin position="1"/>
        <end position="53"/>
    </location>
</feature>
<gene>
    <name evidence="2" type="ORF">CYMTET_25403</name>
</gene>
<keyword evidence="3" id="KW-1185">Reference proteome</keyword>
<evidence type="ECO:0000313" key="2">
    <source>
        <dbReference type="EMBL" id="KAK3265947.1"/>
    </source>
</evidence>
<dbReference type="EMBL" id="LGRX02013566">
    <property type="protein sequence ID" value="KAK3265947.1"/>
    <property type="molecule type" value="Genomic_DNA"/>
</dbReference>
<dbReference type="PANTHER" id="PTHR39474:SF1">
    <property type="entry name" value="FUNGAL SPECIFIC TRANSCRIPTION FACTOR"/>
    <property type="match status" value="1"/>
</dbReference>
<sequence>MNESKNYSTTVDTDTFHPRDPDADDHVQKSHSEQVCGLPAPEGSSLGGPTDLSAGGSVALDHLGPIVVNEDGSLSRIANWPNMTEREQEVTKRRITKRNNERLERLKASEERGAKTK</sequence>
<feature type="compositionally biased region" description="Polar residues" evidence="1">
    <location>
        <begin position="1"/>
        <end position="13"/>
    </location>
</feature>
<evidence type="ECO:0000256" key="1">
    <source>
        <dbReference type="SAM" id="MobiDB-lite"/>
    </source>
</evidence>
<feature type="compositionally biased region" description="Basic and acidic residues" evidence="1">
    <location>
        <begin position="84"/>
        <end position="117"/>
    </location>
</feature>
<feature type="region of interest" description="Disordered" evidence="1">
    <location>
        <begin position="83"/>
        <end position="117"/>
    </location>
</feature>
<comment type="caution">
    <text evidence="2">The sequence shown here is derived from an EMBL/GenBank/DDBJ whole genome shotgun (WGS) entry which is preliminary data.</text>
</comment>
<evidence type="ECO:0000313" key="3">
    <source>
        <dbReference type="Proteomes" id="UP001190700"/>
    </source>
</evidence>
<dbReference type="AlphaFoldDB" id="A0AAE0FUI4"/>
<accession>A0AAE0FUI4</accession>
<name>A0AAE0FUI4_9CHLO</name>
<proteinExistence type="predicted"/>
<dbReference type="PANTHER" id="PTHR39474">
    <property type="entry name" value="UNNAMED PRODUCT"/>
    <property type="match status" value="1"/>
</dbReference>